<dbReference type="OrthoDB" id="9806827at2"/>
<dbReference type="PATRIC" id="fig|713887.8.peg.641"/>
<evidence type="ECO:0000313" key="3">
    <source>
        <dbReference type="Proteomes" id="UP000001405"/>
    </source>
</evidence>
<dbReference type="InterPro" id="IPR007197">
    <property type="entry name" value="rSAM"/>
</dbReference>
<dbReference type="PANTHER" id="PTHR42731:SF1">
    <property type="entry name" value="RADICAL SAM DOMAIN PROTEIN"/>
    <property type="match status" value="1"/>
</dbReference>
<evidence type="ECO:0000313" key="2">
    <source>
        <dbReference type="EMBL" id="ADB95383.1"/>
    </source>
</evidence>
<dbReference type="PROSITE" id="PS51918">
    <property type="entry name" value="RADICAL_SAM"/>
    <property type="match status" value="1"/>
</dbReference>
<dbReference type="InterPro" id="IPR023404">
    <property type="entry name" value="rSAM_horseshoe"/>
</dbReference>
<dbReference type="NCBIfam" id="TIGR03936">
    <property type="entry name" value="sam_1_link_chp"/>
    <property type="match status" value="1"/>
</dbReference>
<gene>
    <name evidence="2" type="ordered locus">UCYN_06870</name>
</gene>
<organism evidence="3">
    <name type="scientific">Atelocyanobacterium thalassa (isolate ALOHA)</name>
    <dbReference type="NCBI Taxonomy" id="1453429"/>
    <lineage>
        <taxon>Bacteria</taxon>
        <taxon>Bacillati</taxon>
        <taxon>Cyanobacteriota</taxon>
        <taxon>Cyanophyceae</taxon>
        <taxon>Oscillatoriophycideae</taxon>
        <taxon>Chroococcales</taxon>
        <taxon>Aphanothecaceae</taxon>
        <taxon>Candidatus Atelocyanobacterium</taxon>
        <taxon>Candidatus Atelocyanobacterium thalassae</taxon>
    </lineage>
</organism>
<dbReference type="SUPFAM" id="SSF102114">
    <property type="entry name" value="Radical SAM enzymes"/>
    <property type="match status" value="1"/>
</dbReference>
<dbReference type="Proteomes" id="UP000001405">
    <property type="component" value="Chromosome"/>
</dbReference>
<sequence length="884" mass="100819">MIIDIEELITSNIAKPARYLGNEVGAKHKSWNNADVHWVLTYPEVYELGASNLGHIILYNILNTQAGQLCDRAYLPASDLATRLRKTNTLLFGLESRHPLIEFDILGFNLSYELGITNILEMLDLSGIPLTWQEREFSLKSSSNNSQNNNLHNFQKNWDYPLIFAGGQTATSNPEPFADFFDFLALGDGEELLPEIGLVVKKGKANLLSKQELLLDLAKIPGVYVPRFYDVKKTGQVIPNRLDIYPKILRRVAPPMPSFGVGLVPFIETIHDRLVVEIRRGCTRGCRFCQPGMLTRPARDVEPKEIIETIERGIKETGYNEFSLLSLSCSDYLALPSVGIEIKNRLQEYNITLSLPSQRVDRFDSNIANIIGGNRKSGLTFAPEAGTQRMRDVINKGLTNEELLRGISTAVEEGWDKIKLYFMIGLPGETVQDVLGIVETVQWLRQECHKKEGKPLNFSITISNFTPKPHTPFQWHSVSNLEFKEKQDLLKEAFKSQKGIKVNYTDLRISRMEDFIGRGDRRLSKIIKRAWELGAGMDSWWENAEKAYSAWEKSIQESKLGWEYRRIEEGEWNTFSKVQNITKQYQDKVYSAPLPWDHINTGISKKWLWEDLKRALEEVLIPDCAFDKCSHCGVCGLDFGHNIVVPPPPIPKFNGYGQVNNIKVQRFRVYFGKINEISLLSHLDLIRLFDRVLRRTSLPISFTGGYHPGPRFSIANALTLGVTSNGEIIDFELTEILNINTFRYILQNSLPKNLPLYSVEEVNISSKSTTQLLKGSEYLIKVESKHVISKNNWQNWIDSILIKQEINWEKVTKSGNVKIINLRSQIISLKLDFYENKIVVLSFISNCQNNGVILSPKDIMLILEKISKKKFSLLKVHRQTLLLA</sequence>
<dbReference type="STRING" id="1453429.UCYN_06870"/>
<accession>D3EPI3</accession>
<dbReference type="SFLD" id="SFLDS00029">
    <property type="entry name" value="Radical_SAM"/>
    <property type="match status" value="1"/>
</dbReference>
<dbReference type="RefSeq" id="WP_012954070.1">
    <property type="nucleotide sequence ID" value="NC_013771.1"/>
</dbReference>
<dbReference type="KEGG" id="cyu:UCYN_06870"/>
<dbReference type="PANTHER" id="PTHR42731">
    <property type="entry name" value="SLL1084 PROTEIN"/>
    <property type="match status" value="1"/>
</dbReference>
<dbReference type="Gene3D" id="3.80.30.20">
    <property type="entry name" value="tm_1862 like domain"/>
    <property type="match status" value="1"/>
</dbReference>
<dbReference type="Pfam" id="PF19864">
    <property type="entry name" value="Radical_SAM_N2"/>
    <property type="match status" value="1"/>
</dbReference>
<dbReference type="SFLD" id="SFLDG01082">
    <property type="entry name" value="B12-binding_domain_containing"/>
    <property type="match status" value="1"/>
</dbReference>
<dbReference type="HOGENOM" id="CLU_011543_0_1_3"/>
<dbReference type="InterPro" id="IPR058240">
    <property type="entry name" value="rSAM_sf"/>
</dbReference>
<dbReference type="Pfam" id="PF04055">
    <property type="entry name" value="Radical_SAM"/>
    <property type="match status" value="1"/>
</dbReference>
<dbReference type="InterPro" id="IPR018768">
    <property type="entry name" value="DUF2344"/>
</dbReference>
<dbReference type="GO" id="GO:0003824">
    <property type="term" value="F:catalytic activity"/>
    <property type="evidence" value="ECO:0007669"/>
    <property type="project" value="InterPro"/>
</dbReference>
<dbReference type="Pfam" id="PF10105">
    <property type="entry name" value="DUF2344"/>
    <property type="match status" value="1"/>
</dbReference>
<protein>
    <submittedName>
        <fullName evidence="2">Fe-S oxidoreductase</fullName>
    </submittedName>
</protein>
<dbReference type="GO" id="GO:0051536">
    <property type="term" value="F:iron-sulfur cluster binding"/>
    <property type="evidence" value="ECO:0007669"/>
    <property type="project" value="InterPro"/>
</dbReference>
<dbReference type="CDD" id="cd01335">
    <property type="entry name" value="Radical_SAM"/>
    <property type="match status" value="1"/>
</dbReference>
<reference evidence="2 3" key="1">
    <citation type="journal article" date="2010" name="Nature">
        <title>Metabolic streamlining in an open-ocean nitrogen-fixing cyanobacterium.</title>
        <authorList>
            <person name="Tripp H.J."/>
            <person name="Bench S.R."/>
            <person name="Turk K.A."/>
            <person name="Foster R.A."/>
            <person name="Desany B.A."/>
            <person name="Niazi F."/>
            <person name="Affourtit J.P."/>
            <person name="Zehr J.P."/>
        </authorList>
    </citation>
    <scope>NUCLEOTIDE SEQUENCE [LARGE SCALE GENOMIC DNA]</scope>
    <source>
        <strain evidence="3">ALOHA</strain>
    </source>
</reference>
<name>D3EPI3_ATETH</name>
<dbReference type="InterPro" id="IPR045784">
    <property type="entry name" value="Radical_SAM_N2"/>
</dbReference>
<dbReference type="AlphaFoldDB" id="D3EPI3"/>
<dbReference type="SMART" id="SM00729">
    <property type="entry name" value="Elp3"/>
    <property type="match status" value="1"/>
</dbReference>
<feature type="domain" description="Radical SAM core" evidence="1">
    <location>
        <begin position="268"/>
        <end position="501"/>
    </location>
</feature>
<proteinExistence type="predicted"/>
<dbReference type="InterPro" id="IPR006638">
    <property type="entry name" value="Elp3/MiaA/NifB-like_rSAM"/>
</dbReference>
<evidence type="ECO:0000259" key="1">
    <source>
        <dbReference type="PROSITE" id="PS51918"/>
    </source>
</evidence>
<dbReference type="EMBL" id="CP001842">
    <property type="protein sequence ID" value="ADB95383.1"/>
    <property type="molecule type" value="Genomic_DNA"/>
</dbReference>
<keyword evidence="3" id="KW-1185">Reference proteome</keyword>